<dbReference type="EMBL" id="PXYX01000030">
    <property type="protein sequence ID" value="PSR25418.1"/>
    <property type="molecule type" value="Genomic_DNA"/>
</dbReference>
<dbReference type="AlphaFoldDB" id="A0A2T2WT47"/>
<organism evidence="1 2">
    <name type="scientific">Sulfobacillus thermosulfidooxidans</name>
    <dbReference type="NCBI Taxonomy" id="28034"/>
    <lineage>
        <taxon>Bacteria</taxon>
        <taxon>Bacillati</taxon>
        <taxon>Bacillota</taxon>
        <taxon>Clostridia</taxon>
        <taxon>Eubacteriales</taxon>
        <taxon>Clostridiales Family XVII. Incertae Sedis</taxon>
        <taxon>Sulfobacillus</taxon>
    </lineage>
</organism>
<gene>
    <name evidence="1" type="ORF">C7B47_12230</name>
</gene>
<protein>
    <submittedName>
        <fullName evidence="1">Uncharacterized protein</fullName>
    </submittedName>
</protein>
<reference evidence="1 2" key="1">
    <citation type="journal article" date="2014" name="BMC Genomics">
        <title>Comparison of environmental and isolate Sulfobacillus genomes reveals diverse carbon, sulfur, nitrogen, and hydrogen metabolisms.</title>
        <authorList>
            <person name="Justice N.B."/>
            <person name="Norman A."/>
            <person name="Brown C.T."/>
            <person name="Singh A."/>
            <person name="Thomas B.C."/>
            <person name="Banfield J.F."/>
        </authorList>
    </citation>
    <scope>NUCLEOTIDE SEQUENCE [LARGE SCALE GENOMIC DNA]</scope>
    <source>
        <strain evidence="1">AMDSBA5</strain>
    </source>
</reference>
<accession>A0A2T2WT47</accession>
<proteinExistence type="predicted"/>
<sequence length="192" mass="22465">MLKRHVRPVYVFLQEAHESLTGTPMPRDGLSVIHRRAREIGGRQGDQVLQWIQAVDRTLKDVRGFLPTVQFQFQNGPIITYNREWVLLWFDPPDRISDQGVWEYDRPRPAVLRDQPVAQIERWVLLPNGDIRVIPINLGRTGEAHAVDVYRQYIRESHLKRELREAIHEWIRRSRLIILASDPLSPTDSAIL</sequence>
<evidence type="ECO:0000313" key="2">
    <source>
        <dbReference type="Proteomes" id="UP000242705"/>
    </source>
</evidence>
<comment type="caution">
    <text evidence="1">The sequence shown here is derived from an EMBL/GenBank/DDBJ whole genome shotgun (WGS) entry which is preliminary data.</text>
</comment>
<name>A0A2T2WT47_SULTH</name>
<evidence type="ECO:0000313" key="1">
    <source>
        <dbReference type="EMBL" id="PSR25418.1"/>
    </source>
</evidence>
<dbReference type="Proteomes" id="UP000242705">
    <property type="component" value="Unassembled WGS sequence"/>
</dbReference>